<dbReference type="EMBL" id="MN739732">
    <property type="protein sequence ID" value="QHT23534.1"/>
    <property type="molecule type" value="Genomic_DNA"/>
</dbReference>
<feature type="region of interest" description="Disordered" evidence="1">
    <location>
        <begin position="76"/>
        <end position="106"/>
    </location>
</feature>
<reference evidence="2" key="1">
    <citation type="journal article" date="2020" name="Nature">
        <title>Giant virus diversity and host interactions through global metagenomics.</title>
        <authorList>
            <person name="Schulz F."/>
            <person name="Roux S."/>
            <person name="Paez-Espino D."/>
            <person name="Jungbluth S."/>
            <person name="Walsh D.A."/>
            <person name="Denef V.J."/>
            <person name="McMahon K.D."/>
            <person name="Konstantinidis K.T."/>
            <person name="Eloe-Fadrosh E.A."/>
            <person name="Kyrpides N.C."/>
            <person name="Woyke T."/>
        </authorList>
    </citation>
    <scope>NUCLEOTIDE SEQUENCE</scope>
    <source>
        <strain evidence="2">GVMAG-M-3300023179-116</strain>
    </source>
</reference>
<accession>A0A6C0E3B5</accession>
<dbReference type="AlphaFoldDB" id="A0A6C0E3B5"/>
<feature type="region of interest" description="Disordered" evidence="1">
    <location>
        <begin position="212"/>
        <end position="247"/>
    </location>
</feature>
<sequence>MPKNQNLNNKKVNFNDVNVNENESISFQIEDDYYDNGSNYEPEYNFNNNRPLTYDDMLASMCMRVQNGNLFMINDDNSPNNYVAEPPKSLNQQPQRQPQTYRPTSNISVNTMNNNSYIYNKYFQKYKQKEQPSDDFSDLNNLRNLLLTGQISREDYKKAVLIKLINDRNERLRMQKIKSKKMMFSNSNITISGANKLQGPVNMNKLFRFAGPGPLPYSQPRLARNNNPTNDPTNNPTNNPTNVNNKQ</sequence>
<protein>
    <submittedName>
        <fullName evidence="2">Uncharacterized protein</fullName>
    </submittedName>
</protein>
<feature type="compositionally biased region" description="Low complexity" evidence="1">
    <location>
        <begin position="225"/>
        <end position="247"/>
    </location>
</feature>
<proteinExistence type="predicted"/>
<feature type="compositionally biased region" description="Low complexity" evidence="1">
    <location>
        <begin position="92"/>
        <end position="104"/>
    </location>
</feature>
<organism evidence="2">
    <name type="scientific">viral metagenome</name>
    <dbReference type="NCBI Taxonomy" id="1070528"/>
    <lineage>
        <taxon>unclassified sequences</taxon>
        <taxon>metagenomes</taxon>
        <taxon>organismal metagenomes</taxon>
    </lineage>
</organism>
<evidence type="ECO:0000256" key="1">
    <source>
        <dbReference type="SAM" id="MobiDB-lite"/>
    </source>
</evidence>
<evidence type="ECO:0000313" key="2">
    <source>
        <dbReference type="EMBL" id="QHT23534.1"/>
    </source>
</evidence>
<name>A0A6C0E3B5_9ZZZZ</name>